<feature type="compositionally biased region" description="Basic residues" evidence="1">
    <location>
        <begin position="80"/>
        <end position="92"/>
    </location>
</feature>
<dbReference type="EMBL" id="SNWR01000002">
    <property type="protein sequence ID" value="TDO31869.1"/>
    <property type="molecule type" value="Genomic_DNA"/>
</dbReference>
<feature type="region of interest" description="Disordered" evidence="1">
    <location>
        <begin position="340"/>
        <end position="418"/>
    </location>
</feature>
<feature type="compositionally biased region" description="Basic residues" evidence="1">
    <location>
        <begin position="406"/>
        <end position="418"/>
    </location>
</feature>
<accession>A0A4R6J8H6</accession>
<organism evidence="2 3">
    <name type="scientific">Paractinoplanes brasiliensis</name>
    <dbReference type="NCBI Taxonomy" id="52695"/>
    <lineage>
        <taxon>Bacteria</taxon>
        <taxon>Bacillati</taxon>
        <taxon>Actinomycetota</taxon>
        <taxon>Actinomycetes</taxon>
        <taxon>Micromonosporales</taxon>
        <taxon>Micromonosporaceae</taxon>
        <taxon>Paractinoplanes</taxon>
    </lineage>
</organism>
<reference evidence="2 3" key="1">
    <citation type="submission" date="2019-03" db="EMBL/GenBank/DDBJ databases">
        <title>Sequencing the genomes of 1000 actinobacteria strains.</title>
        <authorList>
            <person name="Klenk H.-P."/>
        </authorList>
    </citation>
    <scope>NUCLEOTIDE SEQUENCE [LARGE SCALE GENOMIC DNA]</scope>
    <source>
        <strain evidence="2 3">DSM 43805</strain>
    </source>
</reference>
<name>A0A4R6J8H6_9ACTN</name>
<feature type="region of interest" description="Disordered" evidence="1">
    <location>
        <begin position="43"/>
        <end position="287"/>
    </location>
</feature>
<gene>
    <name evidence="2" type="ORF">C8E87_7304</name>
</gene>
<feature type="compositionally biased region" description="Low complexity" evidence="1">
    <location>
        <begin position="355"/>
        <end position="369"/>
    </location>
</feature>
<feature type="compositionally biased region" description="Basic and acidic residues" evidence="1">
    <location>
        <begin position="269"/>
        <end position="287"/>
    </location>
</feature>
<dbReference type="AlphaFoldDB" id="A0A4R6J8H6"/>
<keyword evidence="3" id="KW-1185">Reference proteome</keyword>
<evidence type="ECO:0000256" key="1">
    <source>
        <dbReference type="SAM" id="MobiDB-lite"/>
    </source>
</evidence>
<sequence>MIDAFVNSRRQSAYPIWHDRVLTFELHGARQFMHGPVVIVHSRRNRRHARPDPGAKLLPGNGRVPADTQATTRLGITPPTRRKATPPQRKRQTTVAGFRHQSRAPRRSEPATSSSPHPKRTRCRPAIARSQPAHGHASPHRPPSSTSSDAKPASHFAPHAADFKPTDEPTSPDSPHKPTSVARAVPVPVPPSRDESRRRTQHGGPTTRPASPPTTKRPVPNPPAHPQPRTNRRAQVTTDNRAPNCPRVPQPDPMVNSALPPQSQTRGLDSIRPRDGPELPNQQHDRPVQAWAPFVQALRPTTSAARPHMVHMQIHMRPRGSTPQNLHPQIRVPSRRRFQRPPYQNHERPPAVTKPGSGAAPPIGITAPARRSRDDKRATLGVKATGELGRAARPGKGGHASVRGRIANRHHGSRPTKS</sequence>
<comment type="caution">
    <text evidence="2">The sequence shown here is derived from an EMBL/GenBank/DDBJ whole genome shotgun (WGS) entry which is preliminary data.</text>
</comment>
<proteinExistence type="predicted"/>
<evidence type="ECO:0000313" key="2">
    <source>
        <dbReference type="EMBL" id="TDO31869.1"/>
    </source>
</evidence>
<protein>
    <submittedName>
        <fullName evidence="2">Uncharacterized protein</fullName>
    </submittedName>
</protein>
<evidence type="ECO:0000313" key="3">
    <source>
        <dbReference type="Proteomes" id="UP000294901"/>
    </source>
</evidence>
<dbReference type="Proteomes" id="UP000294901">
    <property type="component" value="Unassembled WGS sequence"/>
</dbReference>